<dbReference type="SUPFAM" id="SSF47598">
    <property type="entry name" value="Ribbon-helix-helix"/>
    <property type="match status" value="1"/>
</dbReference>
<dbReference type="AlphaFoldDB" id="A0A6J7PDE6"/>
<accession>A0A6J7PDE6</accession>
<reference evidence="1" key="1">
    <citation type="submission" date="2020-05" db="EMBL/GenBank/DDBJ databases">
        <authorList>
            <person name="Chiriac C."/>
            <person name="Salcher M."/>
            <person name="Ghai R."/>
            <person name="Kavagutti S V."/>
        </authorList>
    </citation>
    <scope>NUCLEOTIDE SEQUENCE</scope>
</reference>
<dbReference type="Gene3D" id="1.10.1220.10">
    <property type="entry name" value="Met repressor-like"/>
    <property type="match status" value="1"/>
</dbReference>
<proteinExistence type="predicted"/>
<protein>
    <submittedName>
        <fullName evidence="1">Unannotated protein</fullName>
    </submittedName>
</protein>
<dbReference type="EMBL" id="CAFBPC010000077">
    <property type="protein sequence ID" value="CAB5003406.1"/>
    <property type="molecule type" value="Genomic_DNA"/>
</dbReference>
<sequence>MAKQTTVRLPDDLADKAEVVARAKGTSVNQLIIDSLVIEIDRVRADTEFMSRAIELVERDKEILDELAKG</sequence>
<name>A0A6J7PDE6_9ZZZZ</name>
<dbReference type="InterPro" id="IPR010985">
    <property type="entry name" value="Ribbon_hlx_hlx"/>
</dbReference>
<dbReference type="InterPro" id="IPR013321">
    <property type="entry name" value="Arc_rbn_hlx_hlx"/>
</dbReference>
<dbReference type="GO" id="GO:0006355">
    <property type="term" value="P:regulation of DNA-templated transcription"/>
    <property type="evidence" value="ECO:0007669"/>
    <property type="project" value="InterPro"/>
</dbReference>
<evidence type="ECO:0000313" key="1">
    <source>
        <dbReference type="EMBL" id="CAB5003406.1"/>
    </source>
</evidence>
<gene>
    <name evidence="1" type="ORF">UFOPK4057_00443</name>
</gene>
<organism evidence="1">
    <name type="scientific">freshwater metagenome</name>
    <dbReference type="NCBI Taxonomy" id="449393"/>
    <lineage>
        <taxon>unclassified sequences</taxon>
        <taxon>metagenomes</taxon>
        <taxon>ecological metagenomes</taxon>
    </lineage>
</organism>